<gene>
    <name evidence="1" type="ORF">BALAC2494_01757</name>
</gene>
<evidence type="ECO:0000313" key="2">
    <source>
        <dbReference type="Proteomes" id="UP000008394"/>
    </source>
</evidence>
<dbReference type="KEGG" id="bnm:BALAC2494_01757"/>
<protein>
    <submittedName>
        <fullName evidence="1">Uncharacterized protein</fullName>
    </submittedName>
</protein>
<organism evidence="1 2">
    <name type="scientific">Bifidobacterium animalis subsp. lactis CNCM I-2494</name>
    <dbReference type="NCBI Taxonomy" id="1042403"/>
    <lineage>
        <taxon>Bacteria</taxon>
        <taxon>Bacillati</taxon>
        <taxon>Actinomycetota</taxon>
        <taxon>Actinomycetes</taxon>
        <taxon>Bifidobacteriales</taxon>
        <taxon>Bifidobacteriaceae</taxon>
        <taxon>Bifidobacterium</taxon>
    </lineage>
</organism>
<name>A0A806FVC6_BIFAN</name>
<reference evidence="1 2" key="1">
    <citation type="journal article" date="2011" name="J. Bacteriol.">
        <title>Genome Sequence of the Probiotic Strain Bifidobacterium animalis subsp. lactis CNCM I-2494.</title>
        <authorList>
            <person name="Chervaux C."/>
            <person name="Grimaldi C."/>
            <person name="Bolotin A."/>
            <person name="Quinquis B."/>
            <person name="Legrain-Raspaud S."/>
            <person name="van Hylckama Vlieg J.E."/>
            <person name="Denariaz G."/>
            <person name="Smokvina T."/>
        </authorList>
    </citation>
    <scope>NUCLEOTIDE SEQUENCE [LARGE SCALE GENOMIC DNA]</scope>
    <source>
        <strain evidence="1 2">CNCM I-2494</strain>
    </source>
</reference>
<dbReference type="Proteomes" id="UP000008394">
    <property type="component" value="Chromosome"/>
</dbReference>
<sequence>MPFSQTRLWQGAREPLAVPYLQTQSQFADFNMQIQPQILALPDAHLQSA</sequence>
<dbReference type="EMBL" id="CP002915">
    <property type="protein sequence ID" value="AEK31061.1"/>
    <property type="molecule type" value="Genomic_DNA"/>
</dbReference>
<dbReference type="AlphaFoldDB" id="A0A806FVC6"/>
<evidence type="ECO:0000313" key="1">
    <source>
        <dbReference type="EMBL" id="AEK31061.1"/>
    </source>
</evidence>
<proteinExistence type="predicted"/>
<accession>A0A806FVC6</accession>